<dbReference type="Pfam" id="PF00534">
    <property type="entry name" value="Glycos_transf_1"/>
    <property type="match status" value="1"/>
</dbReference>
<proteinExistence type="predicted"/>
<feature type="compositionally biased region" description="Low complexity" evidence="1">
    <location>
        <begin position="83"/>
        <end position="92"/>
    </location>
</feature>
<feature type="domain" description="Glycosyltransferase subfamily 4-like N-terminal" evidence="3">
    <location>
        <begin position="110"/>
        <end position="276"/>
    </location>
</feature>
<dbReference type="InterPro" id="IPR001296">
    <property type="entry name" value="Glyco_trans_1"/>
</dbReference>
<dbReference type="SUPFAM" id="SSF53756">
    <property type="entry name" value="UDP-Glycosyltransferase/glycogen phosphorylase"/>
    <property type="match status" value="1"/>
</dbReference>
<feature type="region of interest" description="Disordered" evidence="1">
    <location>
        <begin position="477"/>
        <end position="516"/>
    </location>
</feature>
<feature type="compositionally biased region" description="Low complexity" evidence="1">
    <location>
        <begin position="477"/>
        <end position="499"/>
    </location>
</feature>
<evidence type="ECO:0000256" key="1">
    <source>
        <dbReference type="SAM" id="MobiDB-lite"/>
    </source>
</evidence>
<dbReference type="NCBIfam" id="TIGR03999">
    <property type="entry name" value="thiol_BshA"/>
    <property type="match status" value="1"/>
</dbReference>
<dbReference type="Gene3D" id="3.40.50.2000">
    <property type="entry name" value="Glycogen Phosphorylase B"/>
    <property type="match status" value="2"/>
</dbReference>
<protein>
    <submittedName>
        <fullName evidence="4">N-acetyl-alpha-D-glucosaminyl L-malate synthase BshA</fullName>
    </submittedName>
</protein>
<dbReference type="EMBL" id="CP132508">
    <property type="protein sequence ID" value="WPD18127.1"/>
    <property type="molecule type" value="Genomic_DNA"/>
</dbReference>
<dbReference type="Pfam" id="PF13439">
    <property type="entry name" value="Glyco_transf_4"/>
    <property type="match status" value="1"/>
</dbReference>
<feature type="region of interest" description="Disordered" evidence="1">
    <location>
        <begin position="48"/>
        <end position="92"/>
    </location>
</feature>
<name>A0ABZ0QNN7_9FIRM</name>
<feature type="compositionally biased region" description="Low complexity" evidence="1">
    <location>
        <begin position="52"/>
        <end position="72"/>
    </location>
</feature>
<accession>A0ABZ0QNN7</accession>
<evidence type="ECO:0000259" key="3">
    <source>
        <dbReference type="Pfam" id="PF13439"/>
    </source>
</evidence>
<keyword evidence="5" id="KW-1185">Reference proteome</keyword>
<reference evidence="4 5" key="1">
    <citation type="submission" date="2023-08" db="EMBL/GenBank/DDBJ databases">
        <title>Genome sequence of Thermaerobacter compostii strain Ins1, a spore-forming filamentous bacterium isolated from a deep geothermal reservoir.</title>
        <authorList>
            <person name="Bregnard D."/>
            <person name="Gonzalez D."/>
            <person name="Junier P."/>
        </authorList>
    </citation>
    <scope>NUCLEOTIDE SEQUENCE [LARGE SCALE GENOMIC DNA]</scope>
    <source>
        <strain evidence="4 5">Ins1</strain>
    </source>
</reference>
<sequence length="516" mass="54409">MRTAPARRGLPAWDEGLAAPAIPDHLAIHDNALADAVLDVRQPFGPGRGTSAAACPPGVAPVDPAGDAAGPVRPEEPGPGAGPAPAHGPAGVAADRRPLRIGISCYPSSGGSGVVATELGHQLAARGHQVHFISHDVPFRLDLTRPGIHFHPVEVPSYPLFTYPPYDLALANQMAAVAETWGLDLLHVHYAIPHATAAYLARAMLGPGRPLRVVTTLHGTDITLLGTHPSFQRIVEFSINRSDAVTVVSHHLREATLAAFRVERPLEVIPNFVDPAVFHPPLHRDDPALRRGLAEPGERVLVHVSNFRPAKDAPTVIAVFARVCREVPARLLLVGHGPDVDRCAHMARQLGIADRVRFLGEHADVARLLAAADLFLLPSRQEAFGLAALEAMACGVPVVAARTGGLPEVVEHGRTGYLLPPGDVEGMARCALELLRDPDRHAAFARAAAETARRRFAAEAIVPRYEALYRRLLATAPANATPGPGGTAPSPGDGAPSPGRVAAGTDTPSVPGRDVR</sequence>
<evidence type="ECO:0000313" key="5">
    <source>
        <dbReference type="Proteomes" id="UP001304683"/>
    </source>
</evidence>
<dbReference type="InterPro" id="IPR028098">
    <property type="entry name" value="Glyco_trans_4-like_N"/>
</dbReference>
<feature type="domain" description="Glycosyl transferase family 1" evidence="2">
    <location>
        <begin position="293"/>
        <end position="450"/>
    </location>
</feature>
<evidence type="ECO:0000259" key="2">
    <source>
        <dbReference type="Pfam" id="PF00534"/>
    </source>
</evidence>
<evidence type="ECO:0000313" key="4">
    <source>
        <dbReference type="EMBL" id="WPD18127.1"/>
    </source>
</evidence>
<dbReference type="PANTHER" id="PTHR45947:SF3">
    <property type="entry name" value="SULFOQUINOVOSYL TRANSFERASE SQD2"/>
    <property type="match status" value="1"/>
</dbReference>
<gene>
    <name evidence="4" type="primary">bshA</name>
    <name evidence="4" type="ORF">Q5761_06940</name>
</gene>
<dbReference type="InterPro" id="IPR023881">
    <property type="entry name" value="Thiol_BshA"/>
</dbReference>
<dbReference type="InterPro" id="IPR050194">
    <property type="entry name" value="Glycosyltransferase_grp1"/>
</dbReference>
<dbReference type="RefSeq" id="WP_318749998.1">
    <property type="nucleotide sequence ID" value="NZ_CP132508.1"/>
</dbReference>
<dbReference type="PANTHER" id="PTHR45947">
    <property type="entry name" value="SULFOQUINOVOSYL TRANSFERASE SQD2"/>
    <property type="match status" value="1"/>
</dbReference>
<dbReference type="Proteomes" id="UP001304683">
    <property type="component" value="Chromosome"/>
</dbReference>
<organism evidence="4 5">
    <name type="scientific">Thermaerobacter composti</name>
    <dbReference type="NCBI Taxonomy" id="554949"/>
    <lineage>
        <taxon>Bacteria</taxon>
        <taxon>Bacillati</taxon>
        <taxon>Bacillota</taxon>
        <taxon>Clostridia</taxon>
        <taxon>Eubacteriales</taxon>
        <taxon>Clostridiales Family XVII. Incertae Sedis</taxon>
        <taxon>Thermaerobacter</taxon>
    </lineage>
</organism>